<dbReference type="AlphaFoldDB" id="A0A1X7VT58"/>
<reference evidence="1" key="1">
    <citation type="submission" date="2017-05" db="UniProtKB">
        <authorList>
            <consortium name="EnsemblMetazoa"/>
        </authorList>
    </citation>
    <scope>IDENTIFICATION</scope>
</reference>
<protein>
    <submittedName>
        <fullName evidence="1">Uncharacterized protein</fullName>
    </submittedName>
</protein>
<proteinExistence type="predicted"/>
<dbReference type="InParanoid" id="A0A1X7VT58"/>
<organism evidence="1">
    <name type="scientific">Amphimedon queenslandica</name>
    <name type="common">Sponge</name>
    <dbReference type="NCBI Taxonomy" id="400682"/>
    <lineage>
        <taxon>Eukaryota</taxon>
        <taxon>Metazoa</taxon>
        <taxon>Porifera</taxon>
        <taxon>Demospongiae</taxon>
        <taxon>Heteroscleromorpha</taxon>
        <taxon>Haplosclerida</taxon>
        <taxon>Niphatidae</taxon>
        <taxon>Amphimedon</taxon>
    </lineage>
</organism>
<evidence type="ECO:0000313" key="1">
    <source>
        <dbReference type="EnsemblMetazoa" id="Aqu2.1.43272_001"/>
    </source>
</evidence>
<accession>A0A1X7VT58</accession>
<sequence>MLYGHRRRRFVLHMHSKSSTISLVSSIPFLLPTAQTNLCSLHLTRHTTPPGKII</sequence>
<dbReference type="EnsemblMetazoa" id="Aqu2.1.43272_001">
    <property type="protein sequence ID" value="Aqu2.1.43272_001"/>
    <property type="gene ID" value="Aqu2.1.43272"/>
</dbReference>
<name>A0A1X7VT58_AMPQE</name>